<gene>
    <name evidence="6" type="ORF">GBAR_LOCUS21596</name>
</gene>
<dbReference type="Proteomes" id="UP001174909">
    <property type="component" value="Unassembled WGS sequence"/>
</dbReference>
<accession>A0AA35T113</accession>
<evidence type="ECO:0000256" key="3">
    <source>
        <dbReference type="RuleBase" id="RU004075"/>
    </source>
</evidence>
<comment type="similarity">
    <text evidence="3">Belongs to the class-V pyridoxal-phosphate-dependent aminotransferase family.</text>
</comment>
<dbReference type="GO" id="GO:0005777">
    <property type="term" value="C:peroxisome"/>
    <property type="evidence" value="ECO:0007669"/>
    <property type="project" value="TreeGrafter"/>
</dbReference>
<reference evidence="6" key="1">
    <citation type="submission" date="2023-03" db="EMBL/GenBank/DDBJ databases">
        <authorList>
            <person name="Steffen K."/>
            <person name="Cardenas P."/>
        </authorList>
    </citation>
    <scope>NUCLEOTIDE SEQUENCE</scope>
</reference>
<dbReference type="Gene3D" id="3.90.1150.10">
    <property type="entry name" value="Aspartate Aminotransferase, domain 1"/>
    <property type="match status" value="1"/>
</dbReference>
<dbReference type="InterPro" id="IPR015424">
    <property type="entry name" value="PyrdxlP-dep_Trfase"/>
</dbReference>
<dbReference type="Gene3D" id="3.40.640.10">
    <property type="entry name" value="Type I PLP-dependent aspartate aminotransferase-like (Major domain)"/>
    <property type="match status" value="2"/>
</dbReference>
<organism evidence="6 7">
    <name type="scientific">Geodia barretti</name>
    <name type="common">Barrett's horny sponge</name>
    <dbReference type="NCBI Taxonomy" id="519541"/>
    <lineage>
        <taxon>Eukaryota</taxon>
        <taxon>Metazoa</taxon>
        <taxon>Porifera</taxon>
        <taxon>Demospongiae</taxon>
        <taxon>Heteroscleromorpha</taxon>
        <taxon>Tetractinellida</taxon>
        <taxon>Astrophorina</taxon>
        <taxon>Geodiidae</taxon>
        <taxon>Geodia</taxon>
    </lineage>
</organism>
<protein>
    <submittedName>
        <fullName evidence="6">Serine-pyruvate aminotransferase</fullName>
    </submittedName>
</protein>
<keyword evidence="6" id="KW-0032">Aminotransferase</keyword>
<name>A0AA35T113_GEOBA</name>
<dbReference type="PANTHER" id="PTHR21152:SF40">
    <property type="entry name" value="ALANINE--GLYOXYLATE AMINOTRANSFERASE"/>
    <property type="match status" value="1"/>
</dbReference>
<dbReference type="GO" id="GO:0004760">
    <property type="term" value="F:L-serine-pyruvate transaminase activity"/>
    <property type="evidence" value="ECO:0007669"/>
    <property type="project" value="TreeGrafter"/>
</dbReference>
<dbReference type="GO" id="GO:0008453">
    <property type="term" value="F:alanine-glyoxylate transaminase activity"/>
    <property type="evidence" value="ECO:0007669"/>
    <property type="project" value="TreeGrafter"/>
</dbReference>
<dbReference type="GO" id="GO:0019265">
    <property type="term" value="P:glycine biosynthetic process, by transamination of glyoxylate"/>
    <property type="evidence" value="ECO:0007669"/>
    <property type="project" value="TreeGrafter"/>
</dbReference>
<dbReference type="InterPro" id="IPR000192">
    <property type="entry name" value="Aminotrans_V_dom"/>
</dbReference>
<sequence length="318" mass="34711">MSWQMINHRGPEYKDLLYRTTEGVKQVFETKNDLYILTSSGTGAMEAAIVNTLSPGDKVVNVCVGVFGERFGDIAEVFGAEVISLDFPYGSAADPDKIRETLNENPDAIAAVVKGEFDKLLLVDGISSVCSIPISTDAWGCDVVATASQKGWMLPPGLAFLSFSERAWEAHSEAKMPRYYFDMAMYKRYYEIGQPPYTPAISVMFALDVALKRILDEGMGNIYERHATIAQMTRDGVKKLGLTLFPEESVASDTVTAVNIPQGVDGGKLVGTLRDEHGVILTGGQGSLAGKIFRIGHLGYTTEREIHEVLDAIKVTLN</sequence>
<keyword evidence="2" id="KW-0663">Pyridoxal phosphate</keyword>
<evidence type="ECO:0000313" key="6">
    <source>
        <dbReference type="EMBL" id="CAI8038746.1"/>
    </source>
</evidence>
<feature type="domain" description="Aminotransferase class V" evidence="5">
    <location>
        <begin position="6"/>
        <end position="305"/>
    </location>
</feature>
<dbReference type="SUPFAM" id="SSF53383">
    <property type="entry name" value="PLP-dependent transferases"/>
    <property type="match status" value="1"/>
</dbReference>
<evidence type="ECO:0000256" key="2">
    <source>
        <dbReference type="ARBA" id="ARBA00022898"/>
    </source>
</evidence>
<evidence type="ECO:0000313" key="7">
    <source>
        <dbReference type="Proteomes" id="UP001174909"/>
    </source>
</evidence>
<evidence type="ECO:0000259" key="5">
    <source>
        <dbReference type="Pfam" id="PF00266"/>
    </source>
</evidence>
<dbReference type="Pfam" id="PF00266">
    <property type="entry name" value="Aminotran_5"/>
    <property type="match status" value="1"/>
</dbReference>
<evidence type="ECO:0000256" key="1">
    <source>
        <dbReference type="ARBA" id="ARBA00001933"/>
    </source>
</evidence>
<dbReference type="InterPro" id="IPR020578">
    <property type="entry name" value="Aminotrans_V_PyrdxlP_BS"/>
</dbReference>
<dbReference type="EMBL" id="CASHTH010003008">
    <property type="protein sequence ID" value="CAI8038746.1"/>
    <property type="molecule type" value="Genomic_DNA"/>
</dbReference>
<dbReference type="InterPro" id="IPR015422">
    <property type="entry name" value="PyrdxlP-dep_Trfase_small"/>
</dbReference>
<keyword evidence="7" id="KW-1185">Reference proteome</keyword>
<evidence type="ECO:0000256" key="4">
    <source>
        <dbReference type="RuleBase" id="RU004504"/>
    </source>
</evidence>
<dbReference type="InterPro" id="IPR015421">
    <property type="entry name" value="PyrdxlP-dep_Trfase_major"/>
</dbReference>
<proteinExistence type="inferred from homology"/>
<dbReference type="AlphaFoldDB" id="A0AA35T113"/>
<comment type="cofactor">
    <cofactor evidence="1 4">
        <name>pyridoxal 5'-phosphate</name>
        <dbReference type="ChEBI" id="CHEBI:597326"/>
    </cofactor>
</comment>
<dbReference type="PROSITE" id="PS00595">
    <property type="entry name" value="AA_TRANSFER_CLASS_5"/>
    <property type="match status" value="1"/>
</dbReference>
<dbReference type="PANTHER" id="PTHR21152">
    <property type="entry name" value="AMINOTRANSFERASE CLASS V"/>
    <property type="match status" value="1"/>
</dbReference>
<keyword evidence="6" id="KW-0808">Transferase</keyword>
<comment type="caution">
    <text evidence="6">The sequence shown here is derived from an EMBL/GenBank/DDBJ whole genome shotgun (WGS) entry which is preliminary data.</text>
</comment>